<dbReference type="AlphaFoldDB" id="J0Q5K2"/>
<keyword evidence="4" id="KW-1185">Reference proteome</keyword>
<dbReference type="Pfam" id="PF00487">
    <property type="entry name" value="FA_desaturase"/>
    <property type="match status" value="1"/>
</dbReference>
<dbReference type="Proteomes" id="UP000008947">
    <property type="component" value="Unassembled WGS sequence"/>
</dbReference>
<evidence type="ECO:0000256" key="1">
    <source>
        <dbReference type="SAM" id="Phobius"/>
    </source>
</evidence>
<dbReference type="PANTHER" id="PTHR12879:SF8">
    <property type="entry name" value="SPHINGOLIPID DELTA(4)-DESATURASE DES1"/>
    <property type="match status" value="1"/>
</dbReference>
<feature type="transmembrane region" description="Helical" evidence="1">
    <location>
        <begin position="139"/>
        <end position="161"/>
    </location>
</feature>
<feature type="transmembrane region" description="Helical" evidence="1">
    <location>
        <begin position="57"/>
        <end position="79"/>
    </location>
</feature>
<dbReference type="PANTHER" id="PTHR12879">
    <property type="entry name" value="SPHINGOLIPID DELTA 4 DESATURASE/C-4 HYDROXYLASE PROTEIN DES2"/>
    <property type="match status" value="1"/>
</dbReference>
<proteinExistence type="predicted"/>
<feature type="transmembrane region" description="Helical" evidence="1">
    <location>
        <begin position="182"/>
        <end position="198"/>
    </location>
</feature>
<dbReference type="HOGENOM" id="CLU_052920_1_2_5"/>
<keyword evidence="1" id="KW-0812">Transmembrane</keyword>
<organism evidence="3 4">
    <name type="scientific">Candidatus Bartonella washoeensis Sb944nv</name>
    <dbReference type="NCBI Taxonomy" id="1094563"/>
    <lineage>
        <taxon>Bacteria</taxon>
        <taxon>Pseudomonadati</taxon>
        <taxon>Pseudomonadota</taxon>
        <taxon>Alphaproteobacteria</taxon>
        <taxon>Hyphomicrobiales</taxon>
        <taxon>Bartonellaceae</taxon>
        <taxon>Bartonella</taxon>
    </lineage>
</organism>
<dbReference type="GO" id="GO:0016020">
    <property type="term" value="C:membrane"/>
    <property type="evidence" value="ECO:0007669"/>
    <property type="project" value="GOC"/>
</dbReference>
<keyword evidence="1" id="KW-1133">Transmembrane helix</keyword>
<evidence type="ECO:0000259" key="2">
    <source>
        <dbReference type="Pfam" id="PF00487"/>
    </source>
</evidence>
<dbReference type="PATRIC" id="fig|1094563.3.peg.1567"/>
<feature type="transmembrane region" description="Helical" evidence="1">
    <location>
        <begin position="91"/>
        <end position="113"/>
    </location>
</feature>
<dbReference type="eggNOG" id="COG3239">
    <property type="taxonomic scope" value="Bacteria"/>
</dbReference>
<name>J0Q5K2_9HYPH</name>
<dbReference type="GO" id="GO:0042284">
    <property type="term" value="F:sphingolipid delta-4 desaturase activity"/>
    <property type="evidence" value="ECO:0007669"/>
    <property type="project" value="TreeGrafter"/>
</dbReference>
<reference evidence="3 4" key="1">
    <citation type="submission" date="2012-03" db="EMBL/GenBank/DDBJ databases">
        <title>The Genome Sequence of Bartonella washoensis Sb944nv.</title>
        <authorList>
            <consortium name="The Broad Institute Genome Sequencing Platform"/>
            <consortium name="The Broad Institute Genome Sequencing Center for Infectious Disease"/>
            <person name="Feldgarden M."/>
            <person name="Kirby J."/>
            <person name="Kosoy M."/>
            <person name="Birtles R."/>
            <person name="Probert W.S."/>
            <person name="Chiaraviglio L."/>
            <person name="Young S.K."/>
            <person name="Zeng Q."/>
            <person name="Gargeya S."/>
            <person name="Fitzgerald M."/>
            <person name="Haas B."/>
            <person name="Abouelleil A."/>
            <person name="Alvarado L."/>
            <person name="Arachchi H.M."/>
            <person name="Berlin A."/>
            <person name="Chapman S.B."/>
            <person name="Gearin G."/>
            <person name="Goldberg J."/>
            <person name="Griggs A."/>
            <person name="Gujja S."/>
            <person name="Hansen M."/>
            <person name="Heiman D."/>
            <person name="Howarth C."/>
            <person name="Larimer J."/>
            <person name="Lui A."/>
            <person name="MacDonald P.J.P."/>
            <person name="McCowen C."/>
            <person name="Montmayeur A."/>
            <person name="Murphy C."/>
            <person name="Neiman D."/>
            <person name="Pearson M."/>
            <person name="Priest M."/>
            <person name="Roberts A."/>
            <person name="Saif S."/>
            <person name="Shea T."/>
            <person name="Sisk P."/>
            <person name="Stolte C."/>
            <person name="Sykes S."/>
            <person name="Wortman J."/>
            <person name="Nusbaum C."/>
            <person name="Birren B."/>
        </authorList>
    </citation>
    <scope>NUCLEOTIDE SEQUENCE [LARGE SCALE GENOMIC DNA]</scope>
    <source>
        <strain evidence="3 4">Sb944nv</strain>
    </source>
</reference>
<accession>J0Q5K2</accession>
<dbReference type="GO" id="GO:0046513">
    <property type="term" value="P:ceramide biosynthetic process"/>
    <property type="evidence" value="ECO:0007669"/>
    <property type="project" value="TreeGrafter"/>
</dbReference>
<dbReference type="RefSeq" id="WP_006924373.1">
    <property type="nucleotide sequence ID" value="NZ_JH725025.1"/>
</dbReference>
<evidence type="ECO:0000313" key="4">
    <source>
        <dbReference type="Proteomes" id="UP000008947"/>
    </source>
</evidence>
<evidence type="ECO:0000313" key="3">
    <source>
        <dbReference type="EMBL" id="EJF77894.1"/>
    </source>
</evidence>
<keyword evidence="1" id="KW-0472">Membrane</keyword>
<feature type="domain" description="Fatty acid desaturase" evidence="2">
    <location>
        <begin position="57"/>
        <end position="291"/>
    </location>
</feature>
<protein>
    <recommendedName>
        <fullName evidence="2">Fatty acid desaturase domain-containing protein</fullName>
    </recommendedName>
</protein>
<feature type="transmembrane region" description="Helical" evidence="1">
    <location>
        <begin position="32"/>
        <end position="51"/>
    </location>
</feature>
<dbReference type="EMBL" id="AILU01000038">
    <property type="protein sequence ID" value="EJF77894.1"/>
    <property type="molecule type" value="Genomic_DNA"/>
</dbReference>
<comment type="caution">
    <text evidence="3">The sequence shown here is derived from an EMBL/GenBank/DDBJ whole genome shotgun (WGS) entry which is preliminary data.</text>
</comment>
<gene>
    <name evidence="3" type="ORF">MCQ_01337</name>
</gene>
<sequence>MTDNELEELERIHLIAIKPHLKELSERKSYKGLGRLLIMVFVYLTVLLLAIKFDSIYTWIFADVLLGLLFSGLFSVMHYCGHGTLLASRKLNRILGTLFSMPILMNFSLYKFFHFVHHQRTSQLGDTEPKGELNSFPSYFLALSNLDFIYGFFRLSIASLFNYRSFFIKNRKQLNHVKLDTIFLLGWIVFIAFVTFYYPKFSLMGYWLPLQIGLSFNFYTSFAEHYECSLSKNKLSNTRTVYLKSRILKYFLFNSNYHAEHHFLPSVPPWNLPKVNFYIKESLQHTQKSYYQIHKEQLKKIVNRQQRPAETNDGFVKNFNFKLEKL</sequence>
<dbReference type="InterPro" id="IPR005804">
    <property type="entry name" value="FA_desaturase_dom"/>
</dbReference>